<dbReference type="InterPro" id="IPR000305">
    <property type="entry name" value="GIY-YIG_endonuc"/>
</dbReference>
<evidence type="ECO:0000256" key="5">
    <source>
        <dbReference type="ARBA" id="ARBA00023204"/>
    </source>
</evidence>
<proteinExistence type="inferred from homology"/>
<dbReference type="CDD" id="cd10434">
    <property type="entry name" value="GIY-YIG_UvrC_Cho"/>
    <property type="match status" value="1"/>
</dbReference>
<keyword evidence="3 6" id="KW-0228">DNA excision</keyword>
<dbReference type="PROSITE" id="PS50164">
    <property type="entry name" value="GIY_YIG"/>
    <property type="match status" value="1"/>
</dbReference>
<reference evidence="10 11" key="1">
    <citation type="submission" date="2015-06" db="EMBL/GenBank/DDBJ databases">
        <title>New insights into the roles of widespread benthic archaea in carbon and nitrogen cycling.</title>
        <authorList>
            <person name="Lazar C.S."/>
            <person name="Baker B.J."/>
            <person name="Seitz K.W."/>
            <person name="Hyde A.S."/>
            <person name="Dick G.J."/>
            <person name="Hinrichs K.-U."/>
            <person name="Teske A.P."/>
        </authorList>
    </citation>
    <scope>NUCLEOTIDE SEQUENCE [LARGE SCALE GENOMIC DNA]</scope>
    <source>
        <strain evidence="10">SG8-32-1</strain>
    </source>
</reference>
<dbReference type="PANTHER" id="PTHR30562">
    <property type="entry name" value="UVRC/OXIDOREDUCTASE"/>
    <property type="match status" value="1"/>
</dbReference>
<dbReference type="GO" id="GO:0006289">
    <property type="term" value="P:nucleotide-excision repair"/>
    <property type="evidence" value="ECO:0007669"/>
    <property type="project" value="UniProtKB-UniRule"/>
</dbReference>
<dbReference type="SMART" id="SM00465">
    <property type="entry name" value="GIYc"/>
    <property type="match status" value="1"/>
</dbReference>
<evidence type="ECO:0000256" key="3">
    <source>
        <dbReference type="ARBA" id="ARBA00022769"/>
    </source>
</evidence>
<dbReference type="PROSITE" id="PS50151">
    <property type="entry name" value="UVR"/>
    <property type="match status" value="1"/>
</dbReference>
<dbReference type="InterPro" id="IPR001943">
    <property type="entry name" value="UVR_dom"/>
</dbReference>
<dbReference type="InterPro" id="IPR038476">
    <property type="entry name" value="UvrC_RNase_H_dom_sf"/>
</dbReference>
<evidence type="ECO:0000256" key="2">
    <source>
        <dbReference type="ARBA" id="ARBA00022763"/>
    </source>
</evidence>
<evidence type="ECO:0000313" key="10">
    <source>
        <dbReference type="EMBL" id="KON31990.1"/>
    </source>
</evidence>
<evidence type="ECO:0000259" key="8">
    <source>
        <dbReference type="PROSITE" id="PS50164"/>
    </source>
</evidence>
<dbReference type="GO" id="GO:0009380">
    <property type="term" value="C:excinuclease repair complex"/>
    <property type="evidence" value="ECO:0007669"/>
    <property type="project" value="InterPro"/>
</dbReference>
<comment type="subunit">
    <text evidence="6">Interacts with UvrB in an incision complex.</text>
</comment>
<dbReference type="Gene3D" id="3.40.1440.10">
    <property type="entry name" value="GIY-YIG endonuclease"/>
    <property type="match status" value="1"/>
</dbReference>
<dbReference type="InterPro" id="IPR050066">
    <property type="entry name" value="UvrABC_protein_C"/>
</dbReference>
<dbReference type="InterPro" id="IPR035901">
    <property type="entry name" value="GIY-YIG_endonuc_sf"/>
</dbReference>
<evidence type="ECO:0000256" key="4">
    <source>
        <dbReference type="ARBA" id="ARBA00022881"/>
    </source>
</evidence>
<dbReference type="Pfam" id="PF08459">
    <property type="entry name" value="UvrC_RNaseH_dom"/>
    <property type="match status" value="1"/>
</dbReference>
<dbReference type="GO" id="GO:0005737">
    <property type="term" value="C:cytoplasm"/>
    <property type="evidence" value="ECO:0007669"/>
    <property type="project" value="UniProtKB-SubCell"/>
</dbReference>
<dbReference type="SUPFAM" id="SSF46600">
    <property type="entry name" value="C-terminal UvrC-binding domain of UvrB"/>
    <property type="match status" value="1"/>
</dbReference>
<feature type="domain" description="UvrC family homology region profile" evidence="9">
    <location>
        <begin position="285"/>
        <end position="460"/>
    </location>
</feature>
<name>A0A0M0BUI6_9ARCH</name>
<dbReference type="GO" id="GO:0009381">
    <property type="term" value="F:excinuclease ABC activity"/>
    <property type="evidence" value="ECO:0007669"/>
    <property type="project" value="UniProtKB-UniRule"/>
</dbReference>
<evidence type="ECO:0000259" key="9">
    <source>
        <dbReference type="PROSITE" id="PS50165"/>
    </source>
</evidence>
<dbReference type="GO" id="GO:0003677">
    <property type="term" value="F:DNA binding"/>
    <property type="evidence" value="ECO:0007669"/>
    <property type="project" value="UniProtKB-UniRule"/>
</dbReference>
<feature type="domain" description="UVR" evidence="7">
    <location>
        <begin position="199"/>
        <end position="234"/>
    </location>
</feature>
<keyword evidence="2 6" id="KW-0227">DNA damage</keyword>
<keyword evidence="1 6" id="KW-0963">Cytoplasm</keyword>
<feature type="domain" description="GIY-YIG" evidence="8">
    <location>
        <begin position="17"/>
        <end position="95"/>
    </location>
</feature>
<comment type="similarity">
    <text evidence="6">Belongs to the UvrC family.</text>
</comment>
<evidence type="ECO:0000256" key="6">
    <source>
        <dbReference type="HAMAP-Rule" id="MF_00203"/>
    </source>
</evidence>
<dbReference type="InterPro" id="IPR047296">
    <property type="entry name" value="GIY-YIG_UvrC_Cho"/>
</dbReference>
<comment type="function">
    <text evidence="6">The UvrABC repair system catalyzes the recognition and processing of DNA lesions. UvrC both incises the 5' and 3' sides of the lesion. The N-terminal half is responsible for the 3' incision and the C-terminal half is responsible for the 5' incision.</text>
</comment>
<dbReference type="GO" id="GO:0009432">
    <property type="term" value="P:SOS response"/>
    <property type="evidence" value="ECO:0007669"/>
    <property type="project" value="UniProtKB-UniRule"/>
</dbReference>
<dbReference type="Pfam" id="PF22920">
    <property type="entry name" value="UvrC_RNaseH"/>
    <property type="match status" value="1"/>
</dbReference>
<gene>
    <name evidence="6" type="primary">uvrC</name>
    <name evidence="10" type="ORF">AC477_03545</name>
</gene>
<dbReference type="Pfam" id="PF01541">
    <property type="entry name" value="GIY-YIG"/>
    <property type="match status" value="1"/>
</dbReference>
<dbReference type="NCBIfam" id="TIGR00194">
    <property type="entry name" value="uvrC"/>
    <property type="match status" value="1"/>
</dbReference>
<protein>
    <recommendedName>
        <fullName evidence="6">UvrABC system protein C</fullName>
        <shortName evidence="6">Protein UvrC</shortName>
    </recommendedName>
    <alternativeName>
        <fullName evidence="6">Excinuclease ABC subunit C</fullName>
    </alternativeName>
</protein>
<keyword evidence="6" id="KW-0742">SOS response</keyword>
<dbReference type="Gene3D" id="3.30.420.340">
    <property type="entry name" value="UvrC, RNAse H endonuclease domain"/>
    <property type="match status" value="1"/>
</dbReference>
<dbReference type="PANTHER" id="PTHR30562:SF1">
    <property type="entry name" value="UVRABC SYSTEM PROTEIN C"/>
    <property type="match status" value="1"/>
</dbReference>
<comment type="subcellular location">
    <subcellularLocation>
        <location evidence="6">Cytoplasm</location>
    </subcellularLocation>
</comment>
<dbReference type="HAMAP" id="MF_00203">
    <property type="entry name" value="UvrC"/>
    <property type="match status" value="1"/>
</dbReference>
<dbReference type="EMBL" id="LFWU01000082">
    <property type="protein sequence ID" value="KON31990.1"/>
    <property type="molecule type" value="Genomic_DNA"/>
</dbReference>
<organism evidence="10 11">
    <name type="scientific">miscellaneous Crenarchaeota group-1 archaeon SG8-32-1</name>
    <dbReference type="NCBI Taxonomy" id="1685124"/>
    <lineage>
        <taxon>Archaea</taxon>
        <taxon>Candidatus Bathyarchaeota</taxon>
        <taxon>MCG-1</taxon>
    </lineage>
</organism>
<dbReference type="FunFam" id="3.40.1440.10:FF:000001">
    <property type="entry name" value="UvrABC system protein C"/>
    <property type="match status" value="1"/>
</dbReference>
<sequence>MIQLSSLSDFKSSEIPAVPGVYLFRDKNDKILYIGKAVNLRSRVRSYFCDSNQPVRTRQLVSKICSIDWIVVNNETEALLLENRLVKQHSPKYNVDLKDAKTFAYLAFTREKFPRLLTSRKVSSRLESFGPYTDGFTRRDLRKLVGKVFKLRSCKKFPKRACLNFHIDLCSAPCIGNVSEEEYLKQVQEARVFLNGQYEQTLERLTRQMEDASKMRNYEYALELQKQIASIRLLTQKQIVDNERGFDQDVMVFRRFGEKLLIVQMSIRKGVLLGKKEYSVEVQPQIEQEFLKTFYSENQIPYEILLNSQCWSNKAEKVALESFLSTKRGGKVKFSIPRRGEKRELVELAEKNIEASLSEDNVMADLQSAFDLPVLPNIIECFDVSNLGQEHVVAGMVRYTNGKPDKNNYRRFKMKNTEGQNDLAAIQEAVTRRYKRLVEEKSQLPDLVIVDGGSGQVGAANLALKGLGLALPLIGLAKEHEEIYLPNENVPRNFDTHSRMMLLLRQIRDAAHKFAVRYNRKRRQMKMRSDFEKSNQ</sequence>
<evidence type="ECO:0000313" key="11">
    <source>
        <dbReference type="Proteomes" id="UP000037237"/>
    </source>
</evidence>
<evidence type="ECO:0000259" key="7">
    <source>
        <dbReference type="PROSITE" id="PS50151"/>
    </source>
</evidence>
<dbReference type="Proteomes" id="UP000037237">
    <property type="component" value="Unassembled WGS sequence"/>
</dbReference>
<comment type="caution">
    <text evidence="10">The sequence shown here is derived from an EMBL/GenBank/DDBJ whole genome shotgun (WGS) entry which is preliminary data.</text>
</comment>
<keyword evidence="5 6" id="KW-0234">DNA repair</keyword>
<dbReference type="InterPro" id="IPR004791">
    <property type="entry name" value="UvrC"/>
</dbReference>
<keyword evidence="4 6" id="KW-0267">Excision nuclease</keyword>
<accession>A0A0M0BUI6</accession>
<dbReference type="InterPro" id="IPR001162">
    <property type="entry name" value="UvrC_RNase_H_dom"/>
</dbReference>
<dbReference type="PATRIC" id="fig|1685124.3.peg.684"/>
<dbReference type="SUPFAM" id="SSF82771">
    <property type="entry name" value="GIY-YIG endonuclease"/>
    <property type="match status" value="1"/>
</dbReference>
<dbReference type="PROSITE" id="PS50165">
    <property type="entry name" value="UVRC"/>
    <property type="match status" value="1"/>
</dbReference>
<dbReference type="AlphaFoldDB" id="A0A0M0BUI6"/>
<dbReference type="InterPro" id="IPR036876">
    <property type="entry name" value="UVR_dom_sf"/>
</dbReference>
<evidence type="ECO:0000256" key="1">
    <source>
        <dbReference type="ARBA" id="ARBA00022490"/>
    </source>
</evidence>